<dbReference type="Pfam" id="PF04138">
    <property type="entry name" value="GtrA_DPMS_TM"/>
    <property type="match status" value="1"/>
</dbReference>
<feature type="domain" description="GtrA/DPMS transmembrane" evidence="7">
    <location>
        <begin position="2"/>
        <end position="106"/>
    </location>
</feature>
<dbReference type="InterPro" id="IPR007267">
    <property type="entry name" value="GtrA_DPMS_TM"/>
</dbReference>
<dbReference type="EMBL" id="VSSQ01120917">
    <property type="protein sequence ID" value="MPN53618.1"/>
    <property type="molecule type" value="Genomic_DNA"/>
</dbReference>
<keyword evidence="4 6" id="KW-1133">Transmembrane helix</keyword>
<reference evidence="8" key="1">
    <citation type="submission" date="2019-08" db="EMBL/GenBank/DDBJ databases">
        <authorList>
            <person name="Kucharzyk K."/>
            <person name="Murdoch R.W."/>
            <person name="Higgins S."/>
            <person name="Loffler F."/>
        </authorList>
    </citation>
    <scope>NUCLEOTIDE SEQUENCE</scope>
</reference>
<proteinExistence type="inferred from homology"/>
<comment type="similarity">
    <text evidence="2">Belongs to the GtrA family.</text>
</comment>
<evidence type="ECO:0000313" key="8">
    <source>
        <dbReference type="EMBL" id="MPN53618.1"/>
    </source>
</evidence>
<evidence type="ECO:0000256" key="2">
    <source>
        <dbReference type="ARBA" id="ARBA00009399"/>
    </source>
</evidence>
<evidence type="ECO:0000256" key="1">
    <source>
        <dbReference type="ARBA" id="ARBA00004141"/>
    </source>
</evidence>
<evidence type="ECO:0000256" key="6">
    <source>
        <dbReference type="SAM" id="Phobius"/>
    </source>
</evidence>
<keyword evidence="3 6" id="KW-0812">Transmembrane</keyword>
<organism evidence="8">
    <name type="scientific">bioreactor metagenome</name>
    <dbReference type="NCBI Taxonomy" id="1076179"/>
    <lineage>
        <taxon>unclassified sequences</taxon>
        <taxon>metagenomes</taxon>
        <taxon>ecological metagenomes</taxon>
    </lineage>
</organism>
<feature type="transmembrane region" description="Helical" evidence="6">
    <location>
        <begin position="56"/>
        <end position="74"/>
    </location>
</feature>
<dbReference type="InterPro" id="IPR051401">
    <property type="entry name" value="GtrA_CellWall_Glycosyl"/>
</dbReference>
<gene>
    <name evidence="8" type="ORF">SDC9_201282</name>
</gene>
<evidence type="ECO:0000256" key="3">
    <source>
        <dbReference type="ARBA" id="ARBA00022692"/>
    </source>
</evidence>
<comment type="subcellular location">
    <subcellularLocation>
        <location evidence="1">Membrane</location>
        <topology evidence="1">Multi-pass membrane protein</topology>
    </subcellularLocation>
</comment>
<dbReference type="PANTHER" id="PTHR38459">
    <property type="entry name" value="PROPHAGE BACTOPRENOL-LINKED GLUCOSE TRANSLOCASE HOMOLOG"/>
    <property type="match status" value="1"/>
</dbReference>
<evidence type="ECO:0000256" key="4">
    <source>
        <dbReference type="ARBA" id="ARBA00022989"/>
    </source>
</evidence>
<evidence type="ECO:0000259" key="7">
    <source>
        <dbReference type="Pfam" id="PF04138"/>
    </source>
</evidence>
<dbReference type="PANTHER" id="PTHR38459:SF1">
    <property type="entry name" value="PROPHAGE BACTOPRENOL-LINKED GLUCOSE TRANSLOCASE HOMOLOG"/>
    <property type="match status" value="1"/>
</dbReference>
<accession>A0A645IQH0</accession>
<comment type="caution">
    <text evidence="8">The sequence shown here is derived from an EMBL/GenBank/DDBJ whole genome shotgun (WGS) entry which is preliminary data.</text>
</comment>
<sequence length="114" mass="12826">MISLGVYYLLLTFGCHYLLANAAGFVLSVLNSYFWNSRFIFRDKLETSGWRALGKVFLSYGVSFGLSTVLMLLFVQVLHISAYLAPVLRLVLTVPLNFVMNKLWAFKDHGGIGL</sequence>
<dbReference type="AlphaFoldDB" id="A0A645IQH0"/>
<evidence type="ECO:0000256" key="5">
    <source>
        <dbReference type="ARBA" id="ARBA00023136"/>
    </source>
</evidence>
<name>A0A645IQH0_9ZZZZ</name>
<keyword evidence="5 6" id="KW-0472">Membrane</keyword>
<feature type="transmembrane region" description="Helical" evidence="6">
    <location>
        <begin position="6"/>
        <end position="35"/>
    </location>
</feature>
<dbReference type="GO" id="GO:0005886">
    <property type="term" value="C:plasma membrane"/>
    <property type="evidence" value="ECO:0007669"/>
    <property type="project" value="TreeGrafter"/>
</dbReference>
<dbReference type="GO" id="GO:0000271">
    <property type="term" value="P:polysaccharide biosynthetic process"/>
    <property type="evidence" value="ECO:0007669"/>
    <property type="project" value="InterPro"/>
</dbReference>
<protein>
    <recommendedName>
        <fullName evidence="7">GtrA/DPMS transmembrane domain-containing protein</fullName>
    </recommendedName>
</protein>